<proteinExistence type="predicted"/>
<organism evidence="1 2">
    <name type="scientific">Trypanosoma brucei gambiense (strain MHOM/CI/86/DAL972)</name>
    <dbReference type="NCBI Taxonomy" id="679716"/>
    <lineage>
        <taxon>Eukaryota</taxon>
        <taxon>Discoba</taxon>
        <taxon>Euglenozoa</taxon>
        <taxon>Kinetoplastea</taxon>
        <taxon>Metakinetoplastina</taxon>
        <taxon>Trypanosomatida</taxon>
        <taxon>Trypanosomatidae</taxon>
        <taxon>Trypanosoma</taxon>
    </lineage>
</organism>
<dbReference type="KEGG" id="tbg:TbgDal_X10690"/>
<protein>
    <submittedName>
        <fullName evidence="1">Uncharacterized protein</fullName>
    </submittedName>
</protein>
<name>D0A3Y2_TRYB9</name>
<evidence type="ECO:0000313" key="1">
    <source>
        <dbReference type="EMBL" id="CBH15976.1"/>
    </source>
</evidence>
<accession>D0A3Y2</accession>
<dbReference type="EMBL" id="FN554973">
    <property type="protein sequence ID" value="CBH15976.1"/>
    <property type="molecule type" value="Genomic_DNA"/>
</dbReference>
<dbReference type="GeneID" id="23864241"/>
<dbReference type="AlphaFoldDB" id="D0A3Y2"/>
<dbReference type="Proteomes" id="UP000002316">
    <property type="component" value="Chromosome 10"/>
</dbReference>
<gene>
    <name evidence="1" type="ORF">TbgDal_X10690</name>
</gene>
<reference evidence="2" key="1">
    <citation type="journal article" date="2010" name="PLoS Negl. Trop. Dis.">
        <title>The genome sequence of Trypanosoma brucei gambiense, causative agent of chronic human african trypanosomiasis.</title>
        <authorList>
            <person name="Jackson A.P."/>
            <person name="Sanders M."/>
            <person name="Berry A."/>
            <person name="McQuillan J."/>
            <person name="Aslett M.A."/>
            <person name="Quail M.A."/>
            <person name="Chukualim B."/>
            <person name="Capewell P."/>
            <person name="MacLeod A."/>
            <person name="Melville S.E."/>
            <person name="Gibson W."/>
            <person name="Barry J.D."/>
            <person name="Berriman M."/>
            <person name="Hertz-Fowler C."/>
        </authorList>
    </citation>
    <scope>NUCLEOTIDE SEQUENCE [LARGE SCALE GENOMIC DNA]</scope>
    <source>
        <strain evidence="2">MHOM/CI/86/DAL972</strain>
    </source>
</reference>
<sequence>MSLRERILFSRTLHWRQYRRGYTLTLLTQKVSVRQTNKRGWRGHNRTITKAKYETSSHVEWQHRFHAVVTYIYWRVIGRSCISITALIQTPLTYWTKPPIPLHHSLLEYGGKNVPTKQSHAAPLHTNNMLRYRCDKTIGLSQCCLEVVPSSTRSNHAHLTDHAANEFT</sequence>
<evidence type="ECO:0000313" key="2">
    <source>
        <dbReference type="Proteomes" id="UP000002316"/>
    </source>
</evidence>
<dbReference type="RefSeq" id="XP_011778240.1">
    <property type="nucleotide sequence ID" value="XM_011779938.1"/>
</dbReference>